<dbReference type="RefSeq" id="WP_211913188.1">
    <property type="nucleotide sequence ID" value="NZ_CP036498.1"/>
</dbReference>
<dbReference type="EMBL" id="CP036498">
    <property type="protein sequence ID" value="QUS39640.1"/>
    <property type="molecule type" value="Genomic_DNA"/>
</dbReference>
<evidence type="ECO:0000313" key="2">
    <source>
        <dbReference type="Proteomes" id="UP000682843"/>
    </source>
</evidence>
<accession>A0ABX8AB72</accession>
<sequence length="203" mass="22914">MAPVKVDPAKVREFKTADAFYKWLGKNHDKDDEVWIKIHKVKSGLASITPKEAIDVVLCWGWIDGIRKGLDEASFLQRYSPRGRRSVWSKINVENVARLIEEDRMTAHGLTHVDAAKADGRWDRAYAVKDKDMPADLQAAIDAVPKAKAMFAKLSAQNRFALSFRVSNLKTEAGRRKRIAAFVEMLSRGETIHPQGKRSNTAR</sequence>
<dbReference type="Pfam" id="PF13376">
    <property type="entry name" value="OmdA"/>
    <property type="match status" value="1"/>
</dbReference>
<proteinExistence type="predicted"/>
<protein>
    <recommendedName>
        <fullName evidence="3">Bacteriocin-protection protein, YdeI/OmpD-associated family</fullName>
    </recommendedName>
</protein>
<keyword evidence="2" id="KW-1185">Reference proteome</keyword>
<evidence type="ECO:0000313" key="1">
    <source>
        <dbReference type="EMBL" id="QUS39640.1"/>
    </source>
</evidence>
<organism evidence="1 2">
    <name type="scientific">Tardiphaga alba</name>
    <dbReference type="NCBI Taxonomy" id="340268"/>
    <lineage>
        <taxon>Bacteria</taxon>
        <taxon>Pseudomonadati</taxon>
        <taxon>Pseudomonadota</taxon>
        <taxon>Alphaproteobacteria</taxon>
        <taxon>Hyphomicrobiales</taxon>
        <taxon>Nitrobacteraceae</taxon>
        <taxon>Tardiphaga</taxon>
    </lineage>
</organism>
<name>A0ABX8AB72_9BRAD</name>
<reference evidence="1 2" key="1">
    <citation type="submission" date="2019-02" db="EMBL/GenBank/DDBJ databases">
        <title>Emended description of the genus Rhodopseudomonas and description of Rhodopseudomonas albus sp. nov., a non-phototrophic, heavy-metal-tolerant bacterium isolated from garden soil.</title>
        <authorList>
            <person name="Bao Z."/>
            <person name="Cao W.W."/>
            <person name="Sato Y."/>
            <person name="Nishizawa T."/>
            <person name="Zhao J."/>
            <person name="Guo Y."/>
            <person name="Ohta H."/>
        </authorList>
    </citation>
    <scope>NUCLEOTIDE SEQUENCE [LARGE SCALE GENOMIC DNA]</scope>
    <source>
        <strain evidence="1 2">SK50-23</strain>
    </source>
</reference>
<dbReference type="Proteomes" id="UP000682843">
    <property type="component" value="Chromosome"/>
</dbReference>
<evidence type="ECO:0008006" key="3">
    <source>
        <dbReference type="Google" id="ProtNLM"/>
    </source>
</evidence>
<gene>
    <name evidence="1" type="ORF">RPMA_12920</name>
</gene>